<evidence type="ECO:0000256" key="1">
    <source>
        <dbReference type="SAM" id="MobiDB-lite"/>
    </source>
</evidence>
<dbReference type="AlphaFoldDB" id="A0A7R8ZEC0"/>
<sequence length="217" mass="24631">MDINPCHQLCHWDPFGLGLRESLFYYLYIKAHNHTLIGYSQPEIGSDGRTVEANFCANDLSTTFGIQLLMIYIESLSANHVTTLKGQPIGNLEKVLSHGDTFCVGERLFRWEYLTNSPFYNCPAKDIDSLTNLAKVPFYNNSTSSNKNKKGKNRQTSFQIINTNNFTEVNMKESPSKRLVAIVTPQRRSLADDPLPPAGQQEPHKLERISQSWYGEL</sequence>
<dbReference type="EMBL" id="OA569110">
    <property type="protein sequence ID" value="CAD7202215.1"/>
    <property type="molecule type" value="Genomic_DNA"/>
</dbReference>
<protein>
    <submittedName>
        <fullName evidence="2">Uncharacterized protein</fullName>
    </submittedName>
</protein>
<evidence type="ECO:0000313" key="2">
    <source>
        <dbReference type="EMBL" id="CAD7202215.1"/>
    </source>
</evidence>
<proteinExistence type="predicted"/>
<gene>
    <name evidence="2" type="ORF">TDIB3V08_LOCUS8400</name>
</gene>
<feature type="region of interest" description="Disordered" evidence="1">
    <location>
        <begin position="187"/>
        <end position="217"/>
    </location>
</feature>
<accession>A0A7R8ZEC0</accession>
<reference evidence="2" key="1">
    <citation type="submission" date="2020-11" db="EMBL/GenBank/DDBJ databases">
        <authorList>
            <person name="Tran Van P."/>
        </authorList>
    </citation>
    <scope>NUCLEOTIDE SEQUENCE</scope>
</reference>
<name>A0A7R8ZEC0_TIMDO</name>
<organism evidence="2">
    <name type="scientific">Timema douglasi</name>
    <name type="common">Walking stick</name>
    <dbReference type="NCBI Taxonomy" id="61478"/>
    <lineage>
        <taxon>Eukaryota</taxon>
        <taxon>Metazoa</taxon>
        <taxon>Ecdysozoa</taxon>
        <taxon>Arthropoda</taxon>
        <taxon>Hexapoda</taxon>
        <taxon>Insecta</taxon>
        <taxon>Pterygota</taxon>
        <taxon>Neoptera</taxon>
        <taxon>Polyneoptera</taxon>
        <taxon>Phasmatodea</taxon>
        <taxon>Timematodea</taxon>
        <taxon>Timematoidea</taxon>
        <taxon>Timematidae</taxon>
        <taxon>Timema</taxon>
    </lineage>
</organism>